<dbReference type="InterPro" id="IPR009081">
    <property type="entry name" value="PP-bd_ACP"/>
</dbReference>
<dbReference type="InterPro" id="IPR014043">
    <property type="entry name" value="Acyl_transferase_dom"/>
</dbReference>
<dbReference type="Gene3D" id="3.30.70.250">
    <property type="entry name" value="Malonyl-CoA ACP transacylase, ACP-binding"/>
    <property type="match status" value="1"/>
</dbReference>
<protein>
    <submittedName>
        <fullName evidence="6">Phthiocerol synthesis polyketide synthase type I PpsE</fullName>
        <ecNumber evidence="6">2.3.1.41</ecNumber>
    </submittedName>
</protein>
<dbReference type="SUPFAM" id="SSF51735">
    <property type="entry name" value="NAD(P)-binding Rossmann-fold domains"/>
    <property type="match status" value="1"/>
</dbReference>
<dbReference type="Pfam" id="PF00109">
    <property type="entry name" value="ketoacyl-synt"/>
    <property type="match status" value="1"/>
</dbReference>
<keyword evidence="2" id="KW-0597">Phosphoprotein</keyword>
<evidence type="ECO:0000259" key="4">
    <source>
        <dbReference type="PROSITE" id="PS50075"/>
    </source>
</evidence>
<dbReference type="InterPro" id="IPR032821">
    <property type="entry name" value="PKS_assoc"/>
</dbReference>
<dbReference type="PROSITE" id="PS52004">
    <property type="entry name" value="KS3_2"/>
    <property type="match status" value="1"/>
</dbReference>
<dbReference type="Pfam" id="PF02801">
    <property type="entry name" value="Ketoacyl-synt_C"/>
    <property type="match status" value="1"/>
</dbReference>
<keyword evidence="1" id="KW-0596">Phosphopantetheine</keyword>
<dbReference type="SUPFAM" id="SSF52151">
    <property type="entry name" value="FabD/lysophospholipase-like"/>
    <property type="match status" value="1"/>
</dbReference>
<dbReference type="RefSeq" id="WP_162033193.1">
    <property type="nucleotide sequence ID" value="NZ_CACVBR010000022.1"/>
</dbReference>
<dbReference type="SMART" id="SM00827">
    <property type="entry name" value="PKS_AT"/>
    <property type="match status" value="1"/>
</dbReference>
<proteinExistence type="predicted"/>
<dbReference type="SMART" id="SM00822">
    <property type="entry name" value="PKS_KR"/>
    <property type="match status" value="1"/>
</dbReference>
<dbReference type="EC" id="2.3.1.41" evidence="6"/>
<dbReference type="Pfam" id="PF00550">
    <property type="entry name" value="PP-binding"/>
    <property type="match status" value="1"/>
</dbReference>
<dbReference type="Gene3D" id="3.40.50.720">
    <property type="entry name" value="NAD(P)-binding Rossmann-like Domain"/>
    <property type="match status" value="1"/>
</dbReference>
<dbReference type="InterPro" id="IPR013968">
    <property type="entry name" value="PKS_KR"/>
</dbReference>
<keyword evidence="3 6" id="KW-0808">Transferase</keyword>
<dbReference type="Pfam" id="PF00698">
    <property type="entry name" value="Acyl_transf_1"/>
    <property type="match status" value="1"/>
</dbReference>
<dbReference type="GO" id="GO:0006633">
    <property type="term" value="P:fatty acid biosynthetic process"/>
    <property type="evidence" value="ECO:0007669"/>
    <property type="project" value="InterPro"/>
</dbReference>
<dbReference type="Gene3D" id="3.30.70.3290">
    <property type="match status" value="1"/>
</dbReference>
<dbReference type="Pfam" id="PF16197">
    <property type="entry name" value="KAsynt_C_assoc"/>
    <property type="match status" value="1"/>
</dbReference>
<dbReference type="Pfam" id="PF08659">
    <property type="entry name" value="KR"/>
    <property type="match status" value="1"/>
</dbReference>
<dbReference type="PROSITE" id="PS00606">
    <property type="entry name" value="KS3_1"/>
    <property type="match status" value="1"/>
</dbReference>
<dbReference type="PANTHER" id="PTHR43775:SF51">
    <property type="entry name" value="INACTIVE PHENOLPHTHIOCEROL SYNTHESIS POLYKETIDE SYNTHASE TYPE I PKS1-RELATED"/>
    <property type="match status" value="1"/>
</dbReference>
<dbReference type="InterPro" id="IPR016035">
    <property type="entry name" value="Acyl_Trfase/lysoPLipase"/>
</dbReference>
<dbReference type="InterPro" id="IPR018201">
    <property type="entry name" value="Ketoacyl_synth_AS"/>
</dbReference>
<dbReference type="CDD" id="cd00833">
    <property type="entry name" value="PKS"/>
    <property type="match status" value="1"/>
</dbReference>
<dbReference type="InterPro" id="IPR020841">
    <property type="entry name" value="PKS_Beta-ketoAc_synthase_dom"/>
</dbReference>
<dbReference type="Proteomes" id="UP000445144">
    <property type="component" value="Unassembled WGS sequence"/>
</dbReference>
<dbReference type="GO" id="GO:0005737">
    <property type="term" value="C:cytoplasm"/>
    <property type="evidence" value="ECO:0007669"/>
    <property type="project" value="TreeGrafter"/>
</dbReference>
<dbReference type="SMART" id="SM00825">
    <property type="entry name" value="PKS_KS"/>
    <property type="match status" value="1"/>
</dbReference>
<evidence type="ECO:0000259" key="5">
    <source>
        <dbReference type="PROSITE" id="PS52004"/>
    </source>
</evidence>
<dbReference type="InterPro" id="IPR014030">
    <property type="entry name" value="Ketoacyl_synth_N"/>
</dbReference>
<dbReference type="InterPro" id="IPR050091">
    <property type="entry name" value="PKS_NRPS_Biosynth_Enz"/>
</dbReference>
<dbReference type="InterPro" id="IPR001227">
    <property type="entry name" value="Ac_transferase_dom_sf"/>
</dbReference>
<dbReference type="GO" id="GO:0071770">
    <property type="term" value="P:DIM/DIP cell wall layer assembly"/>
    <property type="evidence" value="ECO:0007669"/>
    <property type="project" value="TreeGrafter"/>
</dbReference>
<reference evidence="6 7" key="1">
    <citation type="submission" date="2020-01" db="EMBL/GenBank/DDBJ databases">
        <authorList>
            <person name="Rodrigo-Torres L."/>
            <person name="Arahal R. D."/>
            <person name="Lucena T."/>
        </authorList>
    </citation>
    <scope>NUCLEOTIDE SEQUENCE [LARGE SCALE GENOMIC DNA]</scope>
    <source>
        <strain evidence="6 7">CECT 9293</strain>
    </source>
</reference>
<dbReference type="SUPFAM" id="SSF53901">
    <property type="entry name" value="Thiolase-like"/>
    <property type="match status" value="1"/>
</dbReference>
<feature type="domain" description="Carrier" evidence="4">
    <location>
        <begin position="1353"/>
        <end position="1428"/>
    </location>
</feature>
<name>A0A6N4XCN3_9FLAO</name>
<evidence type="ECO:0000256" key="1">
    <source>
        <dbReference type="ARBA" id="ARBA00022450"/>
    </source>
</evidence>
<dbReference type="PROSITE" id="PS50075">
    <property type="entry name" value="CARRIER"/>
    <property type="match status" value="1"/>
</dbReference>
<accession>A0A6N4XCN3</accession>
<dbReference type="InterPro" id="IPR036736">
    <property type="entry name" value="ACP-like_sf"/>
</dbReference>
<dbReference type="GO" id="GO:0004315">
    <property type="term" value="F:3-oxoacyl-[acyl-carrier-protein] synthase activity"/>
    <property type="evidence" value="ECO:0007669"/>
    <property type="project" value="UniProtKB-EC"/>
</dbReference>
<dbReference type="InterPro" id="IPR014031">
    <property type="entry name" value="Ketoacyl_synth_C"/>
</dbReference>
<dbReference type="GO" id="GO:0004312">
    <property type="term" value="F:fatty acid synthase activity"/>
    <property type="evidence" value="ECO:0007669"/>
    <property type="project" value="TreeGrafter"/>
</dbReference>
<dbReference type="InterPro" id="IPR057326">
    <property type="entry name" value="KR_dom"/>
</dbReference>
<evidence type="ECO:0000313" key="7">
    <source>
        <dbReference type="Proteomes" id="UP000445144"/>
    </source>
</evidence>
<sequence length="1437" mass="163792">MENRVYTGLEIAIVGMACKTPLGGNYNDLWKGLVNGEESVYFLNDQEKKKYKIEDNYIAIKNDIKNKEFFDYDFFGYTEKEALLLSPQSRHIHEVIWNAIEDSGISLVELKKSTGLFLGMSEDYNWKIFTLQNKDKFPIEDFIFQNFSSYYHIPALISYKLGFSGPSIAINTACSSSLIAVDSACKSLLLGETRICLAGGVYIGSEPHKAYKYTDGHINSIDGHCRPFDNSSTGTIWGEGLGVVVLKRLKDAIEDGDNIHGIIKGIGIGNDGDKRVAFTAPSIQGQVQTIKRAFLLSKIKPETVSYIECHGTGTQLGDPIEVEALKQTYKISIDNKIPIGSIKSNIGHLNTAAGIIGLIKCIMILKNKKIPPSINYETPNSRIDFQSTHFYVNNNLISLEHSENPARVAVSSFGIGGNNAHCILEEAPATKAKNSEKGNVFLLSAKNEVSLKEAVKTFYSEKDQYDINELAISSQLRKIHHKTRVSLDFNTKAPLNFLHKDKIKNVIFAFPGQGVLYNNTTKQLYQRSKLYRNILDENLSIINEKLNINIKDFLFNEEYDQQRNINKIDTVKSHLTLFIIQYSLAKYLMELGVKPDGLIGHSLGEYTACCISGAMDLVQTIQTIAKRAACLLNGPEGKMIYVSSSEDMIKQKEFQDVYLSIINSPNERVYSGKSYNIEKFEEWLIEKGAEYKVLTTIHPNHSPLLEIIRNNFEKHTDGIQYKDVQIPFISNTSGQIINDKKQISSKHWGDHIIKPVLFEQGVKKILNVFQDCLFIDFGPGNFIKNLLEREYSIKNTLNLVRNKNIEIADDVFFDQNLGKIWEYGIDVQWEKLYSEKINYIEIPPYYNFTKSKLLAEILVDNIDFSSKKRIAKNDIFYSSIWENYEIKQNSSEAYPNILLLLPSDFIDSLFENKFKEYNILKIRHGHNFNVLNDEEIEANFNIEDSIIEALNYAKDSTFTFDKIVSFLDYDFNEKVENLDHVHFENFFTITYLLRNINKIFSKGEIIWVCNNVFSWENNSVNHLLDISKSQIMGPLMCSMLEYESFETKIVDVKSLDSQSINILFDLFNSNDEYNEFAIIINTDQILCRKYQEIEIKEDVQPFTREDIILITGGTGGMAQIIINDIQKKYGSKFISVGRSHENTEKINNYVYTVKADICDQISCINALENAEKDFGRITAVLHTAAHVKFEFIDGLNSGENILENSPKIKGTETILSYFKDRSLKFFTNFSSRATTIPTVGQSIYISDNSFLNSLTDASVQNHFRFPIYTLQWSRIKDVGLAATTDKNDELNTEILINEDILPILETSLSQKKYFNIIISPNNINDTITNLFKLKENKKSSKIRESLISNHYVSPSSEIEIGLCEIVREILDMDKIGIEDNFFELGGDSLRVMVLRKKINEEFNLTISQNMILESLVLRDIALKLSNQDKKNIKKIII</sequence>
<keyword evidence="7" id="KW-1185">Reference proteome</keyword>
<dbReference type="InterPro" id="IPR016039">
    <property type="entry name" value="Thiolase-like"/>
</dbReference>
<feature type="domain" description="Ketosynthase family 3 (KS3)" evidence="5">
    <location>
        <begin position="8"/>
        <end position="426"/>
    </location>
</feature>
<evidence type="ECO:0000256" key="3">
    <source>
        <dbReference type="ARBA" id="ARBA00022679"/>
    </source>
</evidence>
<dbReference type="EMBL" id="CACVBR010000022">
    <property type="protein sequence ID" value="CAA7196344.1"/>
    <property type="molecule type" value="Genomic_DNA"/>
</dbReference>
<dbReference type="Gene3D" id="3.40.366.10">
    <property type="entry name" value="Malonyl-Coenzyme A Acyl Carrier Protein, domain 2"/>
    <property type="match status" value="1"/>
</dbReference>
<dbReference type="PANTHER" id="PTHR43775">
    <property type="entry name" value="FATTY ACID SYNTHASE"/>
    <property type="match status" value="1"/>
</dbReference>
<dbReference type="Gene3D" id="1.10.1200.10">
    <property type="entry name" value="ACP-like"/>
    <property type="match status" value="1"/>
</dbReference>
<keyword evidence="6" id="KW-0012">Acyltransferase</keyword>
<dbReference type="GO" id="GO:0005886">
    <property type="term" value="C:plasma membrane"/>
    <property type="evidence" value="ECO:0007669"/>
    <property type="project" value="TreeGrafter"/>
</dbReference>
<evidence type="ECO:0000256" key="2">
    <source>
        <dbReference type="ARBA" id="ARBA00022553"/>
    </source>
</evidence>
<dbReference type="SUPFAM" id="SSF47336">
    <property type="entry name" value="ACP-like"/>
    <property type="match status" value="1"/>
</dbReference>
<evidence type="ECO:0000313" key="6">
    <source>
        <dbReference type="EMBL" id="CAA7196344.1"/>
    </source>
</evidence>
<dbReference type="Gene3D" id="3.40.47.10">
    <property type="match status" value="1"/>
</dbReference>
<organism evidence="6 7">
    <name type="scientific">Chryseobacterium potabilaquae</name>
    <dbReference type="NCBI Taxonomy" id="2675057"/>
    <lineage>
        <taxon>Bacteria</taxon>
        <taxon>Pseudomonadati</taxon>
        <taxon>Bacteroidota</taxon>
        <taxon>Flavobacteriia</taxon>
        <taxon>Flavobacteriales</taxon>
        <taxon>Weeksellaceae</taxon>
        <taxon>Chryseobacterium group</taxon>
        <taxon>Chryseobacterium</taxon>
    </lineage>
</organism>
<dbReference type="InterPro" id="IPR036291">
    <property type="entry name" value="NAD(P)-bd_dom_sf"/>
</dbReference>
<gene>
    <name evidence="6" type="primary">ppsE</name>
    <name evidence="6" type="ORF">CHRY9293_02441</name>
</gene>